<evidence type="ECO:0000313" key="1">
    <source>
        <dbReference type="EMBL" id="KRY26878.1"/>
    </source>
</evidence>
<proteinExistence type="predicted"/>
<dbReference type="Proteomes" id="UP000054776">
    <property type="component" value="Unassembled WGS sequence"/>
</dbReference>
<dbReference type="OrthoDB" id="5932760at2759"/>
<accession>A0A0V1AQB5</accession>
<keyword evidence="2" id="KW-1185">Reference proteome</keyword>
<sequence>MRHGDVTGVLELECRPSTVGGSVGVRGTPGICVVRESNGFVLRVLERVKRFPETWHQTLILFSPSIKIRNIAPLPCREPLASLGTSHEFHLTACQCIFAYFMRSLTFSNRLPKTYCHTLPVSFAYTV</sequence>
<dbReference type="InParanoid" id="A0A0V1AQB5"/>
<organism evidence="1 2">
    <name type="scientific">Trichinella spiralis</name>
    <name type="common">Trichina worm</name>
    <dbReference type="NCBI Taxonomy" id="6334"/>
    <lineage>
        <taxon>Eukaryota</taxon>
        <taxon>Metazoa</taxon>
        <taxon>Ecdysozoa</taxon>
        <taxon>Nematoda</taxon>
        <taxon>Enoplea</taxon>
        <taxon>Dorylaimia</taxon>
        <taxon>Trichinellida</taxon>
        <taxon>Trichinellidae</taxon>
        <taxon>Trichinella</taxon>
    </lineage>
</organism>
<comment type="caution">
    <text evidence="1">The sequence shown here is derived from an EMBL/GenBank/DDBJ whole genome shotgun (WGS) entry which is preliminary data.</text>
</comment>
<dbReference type="EMBL" id="JYDH01000316">
    <property type="protein sequence ID" value="KRY26878.1"/>
    <property type="molecule type" value="Genomic_DNA"/>
</dbReference>
<reference evidence="1 2" key="1">
    <citation type="submission" date="2015-01" db="EMBL/GenBank/DDBJ databases">
        <title>Evolution of Trichinella species and genotypes.</title>
        <authorList>
            <person name="Korhonen P.K."/>
            <person name="Edoardo P."/>
            <person name="Giuseppe L.R."/>
            <person name="Gasser R.B."/>
        </authorList>
    </citation>
    <scope>NUCLEOTIDE SEQUENCE [LARGE SCALE GENOMIC DNA]</scope>
    <source>
        <strain evidence="1">ISS3</strain>
    </source>
</reference>
<gene>
    <name evidence="1" type="ORF">T01_8953</name>
</gene>
<evidence type="ECO:0000313" key="2">
    <source>
        <dbReference type="Proteomes" id="UP000054776"/>
    </source>
</evidence>
<dbReference type="AlphaFoldDB" id="A0A0V1AQB5"/>
<protein>
    <submittedName>
        <fullName evidence="1">Uncharacterized protein</fullName>
    </submittedName>
</protein>
<name>A0A0V1AQB5_TRISP</name>